<dbReference type="RefSeq" id="WP_056960307.1">
    <property type="nucleotide sequence ID" value="NZ_AZFQ01000026.1"/>
</dbReference>
<gene>
    <name evidence="3" type="primary">scpA</name>
    <name evidence="4" type="ORF">FD50_GL000172</name>
</gene>
<dbReference type="Pfam" id="PF02616">
    <property type="entry name" value="SMC_ScpA"/>
    <property type="match status" value="1"/>
</dbReference>
<sequence>MASEDVQTQLTFKLDTFEGPLDLLLQLIKKNEMDIYDIQMTKITSQYIEQLHQMQTMSLDIAGEYLVMAATLLNIKSKMLLPQHPAIMDTQESQDPRLELVQQLLLHQCYQLAASNLEAAAQKRARQHTREQAAVPAGVRSQLLKKKQAPEKLQHALFSLLSRQQIKVVVNKKVHREHYTIKGEMQRLQQLLATGPTVELEFSALFEKQQEIELDQVVTSFLALLELIKRGIVQAKQKSVLGPIKLRSVAKNAE</sequence>
<accession>A0A0R1V8U2</accession>
<evidence type="ECO:0000256" key="2">
    <source>
        <dbReference type="ARBA" id="ARBA00044777"/>
    </source>
</evidence>
<keyword evidence="3" id="KW-0963">Cytoplasm</keyword>
<dbReference type="AlphaFoldDB" id="A0A0R1V8U2"/>
<dbReference type="GO" id="GO:0007059">
    <property type="term" value="P:chromosome segregation"/>
    <property type="evidence" value="ECO:0007669"/>
    <property type="project" value="UniProtKB-UniRule"/>
</dbReference>
<comment type="caution">
    <text evidence="4">The sequence shown here is derived from an EMBL/GenBank/DDBJ whole genome shotgun (WGS) entry which is preliminary data.</text>
</comment>
<keyword evidence="3" id="KW-0132">Cell division</keyword>
<dbReference type="HAMAP" id="MF_01805">
    <property type="entry name" value="ScpA"/>
    <property type="match status" value="1"/>
</dbReference>
<keyword evidence="3" id="KW-0131">Cell cycle</keyword>
<dbReference type="GO" id="GO:0051301">
    <property type="term" value="P:cell division"/>
    <property type="evidence" value="ECO:0007669"/>
    <property type="project" value="UniProtKB-KW"/>
</dbReference>
<evidence type="ECO:0000313" key="4">
    <source>
        <dbReference type="EMBL" id="KRL99474.1"/>
    </source>
</evidence>
<evidence type="ECO:0000313" key="5">
    <source>
        <dbReference type="Proteomes" id="UP000051166"/>
    </source>
</evidence>
<comment type="subunit">
    <text evidence="3">Component of a cohesin-like complex composed of ScpA, ScpB and the Smc homodimer, in which ScpA and ScpB bind to the head domain of Smc. The presence of the three proteins is required for the association of the complex with DNA.</text>
</comment>
<dbReference type="InterPro" id="IPR003768">
    <property type="entry name" value="ScpA"/>
</dbReference>
<name>A0A0R1V8U2_9LACO</name>
<dbReference type="GO" id="GO:0005737">
    <property type="term" value="C:cytoplasm"/>
    <property type="evidence" value="ECO:0007669"/>
    <property type="project" value="UniProtKB-SubCell"/>
</dbReference>
<dbReference type="Proteomes" id="UP000051166">
    <property type="component" value="Unassembled WGS sequence"/>
</dbReference>
<evidence type="ECO:0000256" key="3">
    <source>
        <dbReference type="HAMAP-Rule" id="MF_01805"/>
    </source>
</evidence>
<reference evidence="4 5" key="1">
    <citation type="journal article" date="2015" name="Genome Announc.">
        <title>Expanding the biotechnology potential of lactobacilli through comparative genomics of 213 strains and associated genera.</title>
        <authorList>
            <person name="Sun Z."/>
            <person name="Harris H.M."/>
            <person name="McCann A."/>
            <person name="Guo C."/>
            <person name="Argimon S."/>
            <person name="Zhang W."/>
            <person name="Yang X."/>
            <person name="Jeffery I.B."/>
            <person name="Cooney J.C."/>
            <person name="Kagawa T.F."/>
            <person name="Liu W."/>
            <person name="Song Y."/>
            <person name="Salvetti E."/>
            <person name="Wrobel A."/>
            <person name="Rasinkangas P."/>
            <person name="Parkhill J."/>
            <person name="Rea M.C."/>
            <person name="O'Sullivan O."/>
            <person name="Ritari J."/>
            <person name="Douillard F.P."/>
            <person name="Paul Ross R."/>
            <person name="Yang R."/>
            <person name="Briner A.E."/>
            <person name="Felis G.E."/>
            <person name="de Vos W.M."/>
            <person name="Barrangou R."/>
            <person name="Klaenhammer T.R."/>
            <person name="Caufield P.W."/>
            <person name="Cui Y."/>
            <person name="Zhang H."/>
            <person name="O'Toole P.W."/>
        </authorList>
    </citation>
    <scope>NUCLEOTIDE SEQUENCE [LARGE SCALE GENOMIC DNA]</scope>
    <source>
        <strain evidence="4 5">DSM 16230</strain>
    </source>
</reference>
<keyword evidence="5" id="KW-1185">Reference proteome</keyword>
<comment type="subcellular location">
    <subcellularLocation>
        <location evidence="3">Cytoplasm</location>
    </subcellularLocation>
    <text evidence="3">Associated with two foci at the outer edges of the nucleoid region in young cells, and at four foci within both cell halves in older cells.</text>
</comment>
<dbReference type="GO" id="GO:0006260">
    <property type="term" value="P:DNA replication"/>
    <property type="evidence" value="ECO:0007669"/>
    <property type="project" value="UniProtKB-UniRule"/>
</dbReference>
<dbReference type="Gene3D" id="6.10.250.2410">
    <property type="match status" value="1"/>
</dbReference>
<comment type="function">
    <text evidence="3">Participates in chromosomal partition during cell division. May act via the formation of a condensin-like complex containing Smc and ScpB that pull DNA away from mid-cell into both cell halves.</text>
</comment>
<dbReference type="OrthoDB" id="9811016at2"/>
<dbReference type="GeneID" id="98307634"/>
<organism evidence="4 5">
    <name type="scientific">Liquorilactobacillus satsumensis DSM 16230 = JCM 12392</name>
    <dbReference type="NCBI Taxonomy" id="1423801"/>
    <lineage>
        <taxon>Bacteria</taxon>
        <taxon>Bacillati</taxon>
        <taxon>Bacillota</taxon>
        <taxon>Bacilli</taxon>
        <taxon>Lactobacillales</taxon>
        <taxon>Lactobacillaceae</taxon>
        <taxon>Liquorilactobacillus</taxon>
    </lineage>
</organism>
<evidence type="ECO:0000256" key="1">
    <source>
        <dbReference type="ARBA" id="ARBA00022829"/>
    </source>
</evidence>
<comment type="similarity">
    <text evidence="3">Belongs to the ScpA family.</text>
</comment>
<dbReference type="STRING" id="1423801.FD50_GL000172"/>
<dbReference type="EMBL" id="AZFQ01000026">
    <property type="protein sequence ID" value="KRL99474.1"/>
    <property type="molecule type" value="Genomic_DNA"/>
</dbReference>
<protein>
    <recommendedName>
        <fullName evidence="2 3">Segregation and condensation protein A</fullName>
    </recommendedName>
</protein>
<keyword evidence="1 3" id="KW-0159">Chromosome partition</keyword>
<dbReference type="PATRIC" id="fig|1423801.4.peg.174"/>
<dbReference type="PANTHER" id="PTHR33969">
    <property type="entry name" value="SEGREGATION AND CONDENSATION PROTEIN A"/>
    <property type="match status" value="1"/>
</dbReference>
<dbReference type="PANTHER" id="PTHR33969:SF2">
    <property type="entry name" value="SEGREGATION AND CONDENSATION PROTEIN A"/>
    <property type="match status" value="1"/>
</dbReference>
<proteinExistence type="inferred from homology"/>